<feature type="domain" description="HAM1-like C-terminal" evidence="2">
    <location>
        <begin position="619"/>
        <end position="778"/>
    </location>
</feature>
<reference evidence="4 5" key="1">
    <citation type="submission" date="2024-07" db="EMBL/GenBank/DDBJ databases">
        <title>Section-level genome sequencing and comparative genomics of Aspergillus sections Usti and Cavernicolus.</title>
        <authorList>
            <consortium name="Lawrence Berkeley National Laboratory"/>
            <person name="Nybo J.L."/>
            <person name="Vesth T.C."/>
            <person name="Theobald S."/>
            <person name="Frisvad J.C."/>
            <person name="Larsen T.O."/>
            <person name="Kjaerboelling I."/>
            <person name="Rothschild-Mancinelli K."/>
            <person name="Lyhne E.K."/>
            <person name="Kogle M.E."/>
            <person name="Barry K."/>
            <person name="Clum A."/>
            <person name="Na H."/>
            <person name="Ledsgaard L."/>
            <person name="Lin J."/>
            <person name="Lipzen A."/>
            <person name="Kuo A."/>
            <person name="Riley R."/>
            <person name="Mondo S."/>
            <person name="Labutti K."/>
            <person name="Haridas S."/>
            <person name="Pangalinan J."/>
            <person name="Salamov A.A."/>
            <person name="Simmons B.A."/>
            <person name="Magnuson J.K."/>
            <person name="Chen J."/>
            <person name="Drula E."/>
            <person name="Henrissat B."/>
            <person name="Wiebenga A."/>
            <person name="Lubbers R.J."/>
            <person name="Gomes A.C."/>
            <person name="Makela M.R."/>
            <person name="Stajich J."/>
            <person name="Grigoriev I.V."/>
            <person name="Mortensen U.H."/>
            <person name="De Vries R.P."/>
            <person name="Baker S.E."/>
            <person name="Andersen M.R."/>
        </authorList>
    </citation>
    <scope>NUCLEOTIDE SEQUENCE [LARGE SCALE GENOMIC DNA]</scope>
    <source>
        <strain evidence="4 5">CBS 123904</strain>
    </source>
</reference>
<name>A0ABR4K8A1_9EURO</name>
<dbReference type="InterPro" id="IPR017943">
    <property type="entry name" value="Bactericidal_perm-incr_a/b_dom"/>
</dbReference>
<evidence type="ECO:0000259" key="2">
    <source>
        <dbReference type="Pfam" id="PF14613"/>
    </source>
</evidence>
<evidence type="ECO:0008006" key="6">
    <source>
        <dbReference type="Google" id="ProtNLM"/>
    </source>
</evidence>
<feature type="compositionally biased region" description="Polar residues" evidence="1">
    <location>
        <begin position="858"/>
        <end position="867"/>
    </location>
</feature>
<gene>
    <name evidence="4" type="ORF">BJY01DRAFT_153579</name>
</gene>
<dbReference type="Pfam" id="PF19343">
    <property type="entry name" value="HAM1_N"/>
    <property type="match status" value="1"/>
</dbReference>
<feature type="region of interest" description="Disordered" evidence="1">
    <location>
        <begin position="770"/>
        <end position="806"/>
    </location>
</feature>
<organism evidence="4 5">
    <name type="scientific">Aspergillus pseudoustus</name>
    <dbReference type="NCBI Taxonomy" id="1810923"/>
    <lineage>
        <taxon>Eukaryota</taxon>
        <taxon>Fungi</taxon>
        <taxon>Dikarya</taxon>
        <taxon>Ascomycota</taxon>
        <taxon>Pezizomycotina</taxon>
        <taxon>Eurotiomycetes</taxon>
        <taxon>Eurotiomycetidae</taxon>
        <taxon>Eurotiales</taxon>
        <taxon>Aspergillaceae</taxon>
        <taxon>Aspergillus</taxon>
        <taxon>Aspergillus subgen. Nidulantes</taxon>
    </lineage>
</organism>
<protein>
    <recommendedName>
        <fullName evidence="6">Bactericidal permeability-increasing protein</fullName>
    </recommendedName>
</protein>
<feature type="domain" description="HAM1-like N-terminal" evidence="3">
    <location>
        <begin position="2"/>
        <end position="607"/>
    </location>
</feature>
<feature type="region of interest" description="Disordered" evidence="1">
    <location>
        <begin position="167"/>
        <end position="197"/>
    </location>
</feature>
<dbReference type="Proteomes" id="UP001610446">
    <property type="component" value="Unassembled WGS sequence"/>
</dbReference>
<dbReference type="InterPro" id="IPR045967">
    <property type="entry name" value="HAM1-like_N"/>
</dbReference>
<evidence type="ECO:0000259" key="3">
    <source>
        <dbReference type="Pfam" id="PF19343"/>
    </source>
</evidence>
<dbReference type="Gene3D" id="3.15.10.10">
    <property type="entry name" value="Bactericidal permeability-increasing protein, domain 1"/>
    <property type="match status" value="1"/>
</dbReference>
<proteinExistence type="predicted"/>
<sequence length="908" mass="100544">MPSRAVNVPTDTRQKEKDINQKLQLFGIFQAFKYGKLPTNKQCDVALNSALASKALTKPSQELSEDGRVLVEDLRKVIEQAKTLVLSKNDGQLLQEFIWDAERISADEVQKPDVAVGRESAEQDAAKAREGLKSLGTLLITNGEFRKLVNDAITIARDIAGDVSQKAANRVRPSEEQLSQVDQPAEENVWHEKPDVAGYRDQVKSRFSKNKAQQHASDVANTGLQAATGGQQPSETSDIDPYAGVNAAAQHAQQKVPENQRSRAQELSGRAVDYMSEKIPPERRDQTVWRLKKMIIEIQGHRDYQEAIETLLDLAEKYGGHGRHIAQQGSGSVQGTRGSNSVQRMEKNLRTLLERFANSTSLDDLFDALENIYRDADKDPELKGWFKNMDTFIRKTLQQQGYVMQDDWSRQYDQLADHGQYLLRDRYRNHTDRVLDEVKFLGKQFNQDPQNKAFGDSVQKLFKDLGRDQEGNVKFKKHLVKDLRDVIVPAIFENIRYVPIPRIEVSDPMADVVIENLVVESDNLMPNVVEFGSDNYFRWGRKKISNKKDNKMMISVSGIQADLRDVSYYINKKQGFPSITDTGIMDIFLGGEGFSFKIAASTAQKKDRQNFVKLDKVSVKLDEIDIKLKKSKHKVLFTVFKPMLFRVVRPVIQRVLEQQIRDAFTKGDSFAYDVHQEAKRVKGQVQENPEDAPNIYNRYINALRAKMEEGKRQAQQAAQRDTKVQTTTTLKGSLFPDIKLPGGITTKATEYDELARKGERWESPIFTIGSASESSNIPKPDDIARKPHQAAESKLRDRQTTGGAGVGAGAAGGVAAAPQGTVANGGALAGGRLTDGGPAVGGPTLNAPALNGGTSTLANGGTAVTNGHSKHYNPVLSNGHANGHANGKPAQDISTIAGTQSTFNPQTA</sequence>
<comment type="caution">
    <text evidence="4">The sequence shown here is derived from an EMBL/GenBank/DDBJ whole genome shotgun (WGS) entry which is preliminary data.</text>
</comment>
<evidence type="ECO:0000313" key="4">
    <source>
        <dbReference type="EMBL" id="KAL2848530.1"/>
    </source>
</evidence>
<evidence type="ECO:0000313" key="5">
    <source>
        <dbReference type="Proteomes" id="UP001610446"/>
    </source>
</evidence>
<dbReference type="Pfam" id="PF14613">
    <property type="entry name" value="HAM1_C"/>
    <property type="match status" value="1"/>
</dbReference>
<dbReference type="PANTHER" id="PTHR31138">
    <property type="entry name" value="CHROMOSOME 19, WHOLE GENOME SHOTGUN SEQUENCE"/>
    <property type="match status" value="1"/>
</dbReference>
<dbReference type="PANTHER" id="PTHR31138:SF1">
    <property type="entry name" value="PDZ DOMAIN-CONTAINING PROTEIN"/>
    <property type="match status" value="1"/>
</dbReference>
<feature type="compositionally biased region" description="Basic and acidic residues" evidence="1">
    <location>
        <begin position="779"/>
        <end position="799"/>
    </location>
</feature>
<evidence type="ECO:0000256" key="1">
    <source>
        <dbReference type="SAM" id="MobiDB-lite"/>
    </source>
</evidence>
<dbReference type="InterPro" id="IPR027842">
    <property type="entry name" value="HAM1-like_C"/>
</dbReference>
<dbReference type="SUPFAM" id="SSF55394">
    <property type="entry name" value="Bactericidal permeability-increasing protein, BPI"/>
    <property type="match status" value="1"/>
</dbReference>
<dbReference type="EMBL" id="JBFXLU010000048">
    <property type="protein sequence ID" value="KAL2848530.1"/>
    <property type="molecule type" value="Genomic_DNA"/>
</dbReference>
<keyword evidence="5" id="KW-1185">Reference proteome</keyword>
<feature type="compositionally biased region" description="Polar residues" evidence="1">
    <location>
        <begin position="892"/>
        <end position="908"/>
    </location>
</feature>
<accession>A0ABR4K8A1</accession>
<feature type="region of interest" description="Disordered" evidence="1">
    <location>
        <begin position="858"/>
        <end position="908"/>
    </location>
</feature>